<protein>
    <submittedName>
        <fullName evidence="1">Uncharacterized protein</fullName>
    </submittedName>
</protein>
<reference evidence="1 2" key="1">
    <citation type="submission" date="2017-11" db="EMBL/GenBank/DDBJ databases">
        <title>Taxonomic description and genome sequences of Spirosoma HA7 sp. nov., isolated from pollen microhabitat of Corylus avellana.</title>
        <authorList>
            <person name="Ambika Manirajan B."/>
            <person name="Suarez C."/>
            <person name="Ratering S."/>
            <person name="Geissler-Plaum R."/>
            <person name="Cardinale M."/>
            <person name="Sylvia S."/>
        </authorList>
    </citation>
    <scope>NUCLEOTIDE SEQUENCE [LARGE SCALE GENOMIC DNA]</scope>
    <source>
        <strain evidence="1 2">HA7</strain>
    </source>
</reference>
<proteinExistence type="predicted"/>
<evidence type="ECO:0000313" key="2">
    <source>
        <dbReference type="Proteomes" id="UP000232883"/>
    </source>
</evidence>
<dbReference type="Proteomes" id="UP000232883">
    <property type="component" value="Chromosome"/>
</dbReference>
<keyword evidence="2" id="KW-1185">Reference proteome</keyword>
<accession>A0A2K8Z0M9</accession>
<dbReference type="AlphaFoldDB" id="A0A2K8Z0M9"/>
<dbReference type="OrthoDB" id="966001at2"/>
<organism evidence="1 2">
    <name type="scientific">Spirosoma pollinicola</name>
    <dbReference type="NCBI Taxonomy" id="2057025"/>
    <lineage>
        <taxon>Bacteria</taxon>
        <taxon>Pseudomonadati</taxon>
        <taxon>Bacteroidota</taxon>
        <taxon>Cytophagia</taxon>
        <taxon>Cytophagales</taxon>
        <taxon>Cytophagaceae</taxon>
        <taxon>Spirosoma</taxon>
    </lineage>
</organism>
<dbReference type="RefSeq" id="WP_100989513.1">
    <property type="nucleotide sequence ID" value="NZ_CP025096.1"/>
</dbReference>
<dbReference type="KEGG" id="spir:CWM47_17360"/>
<name>A0A2K8Z0M9_9BACT</name>
<gene>
    <name evidence="1" type="ORF">CWM47_17360</name>
</gene>
<dbReference type="EMBL" id="CP025096">
    <property type="protein sequence ID" value="AUD03446.1"/>
    <property type="molecule type" value="Genomic_DNA"/>
</dbReference>
<evidence type="ECO:0000313" key="1">
    <source>
        <dbReference type="EMBL" id="AUD03446.1"/>
    </source>
</evidence>
<sequence length="86" mass="9626">MVRSWEVSFGELCPAIDQIVERVNQQMDGPTMYLADKWLLVGKSQVLNLYQDGAHKIIITGREDTTNFVQVILTTLEAMGGILSLD</sequence>